<proteinExistence type="predicted"/>
<feature type="compositionally biased region" description="Gly residues" evidence="2">
    <location>
        <begin position="188"/>
        <end position="197"/>
    </location>
</feature>
<feature type="transmembrane region" description="Helical" evidence="3">
    <location>
        <begin position="729"/>
        <end position="750"/>
    </location>
</feature>
<feature type="transmembrane region" description="Helical" evidence="3">
    <location>
        <begin position="529"/>
        <end position="556"/>
    </location>
</feature>
<dbReference type="InterPro" id="IPR002486">
    <property type="entry name" value="Col_cuticle_N"/>
</dbReference>
<dbReference type="Pfam" id="PF10318">
    <property type="entry name" value="7TM_GPCR_Srh"/>
    <property type="match status" value="1"/>
</dbReference>
<feature type="compositionally biased region" description="Acidic residues" evidence="2">
    <location>
        <begin position="272"/>
        <end position="281"/>
    </location>
</feature>
<feature type="compositionally biased region" description="Pro residues" evidence="2">
    <location>
        <begin position="154"/>
        <end position="165"/>
    </location>
</feature>
<reference evidence="5" key="1">
    <citation type="submission" date="2022-01" db="EMBL/GenBank/DDBJ databases">
        <title>Genome Sequence Resource for Two Populations of Ditylenchus destructor, the Migratory Endoparasitic Phytonematode.</title>
        <authorList>
            <person name="Zhang H."/>
            <person name="Lin R."/>
            <person name="Xie B."/>
        </authorList>
    </citation>
    <scope>NUCLEOTIDE SEQUENCE</scope>
    <source>
        <strain evidence="5">BazhouSP</strain>
    </source>
</reference>
<feature type="domain" description="Nematode cuticle collagen N-terminal" evidence="4">
    <location>
        <begin position="5"/>
        <end position="57"/>
    </location>
</feature>
<dbReference type="Pfam" id="PF01484">
    <property type="entry name" value="Col_cuticle_N"/>
    <property type="match status" value="1"/>
</dbReference>
<keyword evidence="3" id="KW-0812">Transmembrane</keyword>
<dbReference type="PANTHER" id="PTHR24637">
    <property type="entry name" value="COLLAGEN"/>
    <property type="match status" value="1"/>
</dbReference>
<accession>A0AAD4NB70</accession>
<feature type="region of interest" description="Disordered" evidence="2">
    <location>
        <begin position="73"/>
        <end position="135"/>
    </location>
</feature>
<dbReference type="PANTHER" id="PTHR24637:SF328">
    <property type="entry name" value="NEMATODE CUTICLE COLLAGEN N-TERMINAL DOMAIN-CONTAINING PROTEIN"/>
    <property type="match status" value="1"/>
</dbReference>
<keyword evidence="3" id="KW-0472">Membrane</keyword>
<dbReference type="Pfam" id="PF01391">
    <property type="entry name" value="Collagen"/>
    <property type="match status" value="2"/>
</dbReference>
<keyword evidence="1" id="KW-0677">Repeat</keyword>
<evidence type="ECO:0000256" key="1">
    <source>
        <dbReference type="ARBA" id="ARBA00022737"/>
    </source>
</evidence>
<evidence type="ECO:0000313" key="5">
    <source>
        <dbReference type="EMBL" id="KAI1723855.1"/>
    </source>
</evidence>
<dbReference type="GO" id="GO:0042302">
    <property type="term" value="F:structural constituent of cuticle"/>
    <property type="evidence" value="ECO:0007669"/>
    <property type="project" value="InterPro"/>
</dbReference>
<evidence type="ECO:0000259" key="4">
    <source>
        <dbReference type="SMART" id="SM01088"/>
    </source>
</evidence>
<feature type="region of interest" description="Disordered" evidence="2">
    <location>
        <begin position="153"/>
        <end position="283"/>
    </location>
</feature>
<feature type="compositionally biased region" description="Low complexity" evidence="2">
    <location>
        <begin position="166"/>
        <end position="187"/>
    </location>
</feature>
<feature type="compositionally biased region" description="Pro residues" evidence="2">
    <location>
        <begin position="225"/>
        <end position="242"/>
    </location>
</feature>
<organism evidence="5 6">
    <name type="scientific">Ditylenchus destructor</name>
    <dbReference type="NCBI Taxonomy" id="166010"/>
    <lineage>
        <taxon>Eukaryota</taxon>
        <taxon>Metazoa</taxon>
        <taxon>Ecdysozoa</taxon>
        <taxon>Nematoda</taxon>
        <taxon>Chromadorea</taxon>
        <taxon>Rhabditida</taxon>
        <taxon>Tylenchina</taxon>
        <taxon>Tylenchomorpha</taxon>
        <taxon>Sphaerularioidea</taxon>
        <taxon>Anguinidae</taxon>
        <taxon>Anguininae</taxon>
        <taxon>Ditylenchus</taxon>
    </lineage>
</organism>
<feature type="transmembrane region" description="Helical" evidence="3">
    <location>
        <begin position="484"/>
        <end position="508"/>
    </location>
</feature>
<name>A0AAD4NB70_9BILA</name>
<sequence length="830" mass="89815">MSVKFVAGLALGLGLVATLACLFTAPMIFGEIQQIRTELADEMQIFRVQSDELWSEMVKLGAGRRVRRQAGYGTADGNAKQAPSSGKAQEQPAGSKCNCENKPNKCPPGPPGPKGIRGIDGQNGAPGVDGTPGVAADDVQAHFQQLDKCFHCPIGPPGPPGPPGRAGPRGMRGAKGQPGVPGRDGQPGFPGGLGPQGKQGTPGEVGAVGVQGDDVDIVHGRPGLKGPPGPIGPEGDPGPPGVDGPTGPQGPEGDKGAPGIDGKNGATGDPGEPGDEGEPGLDAEYFRNRVPSSLTMDLYESMLLTIAVASVTLQTYVIVIVIRVSPPAMATYRYFLCFYTFWDLLFTAVVSFVIMPDPVFPAKAAIIYGPAKYLGQQSANFSMAFGAFIATALVASQDYCLIYRLTVVLEDLRYHRWFLSKMGYLVFHFIGLIFCTVISVSFYYSVADIDKISAVIGKYPEAVELVPPGAILICLDTNLKWSQWMIVILISSMVVAEFVSFGVSYGIMKTLSKNSRGFSAKTYRMHRQLTYLLVAQLSTPIFFVLFPVAVALWSMVFHVPINQLVGRIGFMLFSLYASTNSCLTIFFVGPYRIYTVNLVTSFIPDWKVFSHIKQKISSFARNKVSHLEVSSTLQNSQGRNPSLVQGTLEHSRIEEVGQEGGSNVNRKGVSVCSAPTLSLFCAPRRESMDHSDPTGALGRLVGVGLHDESNSQHLGAVPWRKQRMDGWICVEYASLSTMLAYTFHLLLFFLRTPTHHGAPQSARKQQDQRSRAAKRRTSSKRSSSSFSSSQQATYLGYCPHIALPFLLTRQYGYIAKRDSFRRRLRAAPPN</sequence>
<feature type="region of interest" description="Disordered" evidence="2">
    <location>
        <begin position="757"/>
        <end position="786"/>
    </location>
</feature>
<evidence type="ECO:0000313" key="6">
    <source>
        <dbReference type="Proteomes" id="UP001201812"/>
    </source>
</evidence>
<dbReference type="EMBL" id="JAKKPZ010000003">
    <property type="protein sequence ID" value="KAI1723855.1"/>
    <property type="molecule type" value="Genomic_DNA"/>
</dbReference>
<feature type="transmembrane region" description="Helical" evidence="3">
    <location>
        <begin position="302"/>
        <end position="322"/>
    </location>
</feature>
<evidence type="ECO:0000256" key="2">
    <source>
        <dbReference type="SAM" id="MobiDB-lite"/>
    </source>
</evidence>
<feature type="transmembrane region" description="Helical" evidence="3">
    <location>
        <begin position="381"/>
        <end position="403"/>
    </location>
</feature>
<dbReference type="SMART" id="SM01088">
    <property type="entry name" value="Col_cuticle_N"/>
    <property type="match status" value="1"/>
</dbReference>
<feature type="transmembrane region" description="Helical" evidence="3">
    <location>
        <begin position="334"/>
        <end position="355"/>
    </location>
</feature>
<dbReference type="InterPro" id="IPR008160">
    <property type="entry name" value="Collagen"/>
</dbReference>
<feature type="transmembrane region" description="Helical" evidence="3">
    <location>
        <begin position="794"/>
        <end position="815"/>
    </location>
</feature>
<protein>
    <submittedName>
        <fullName evidence="5">Serpentine type 7TM GPCR chemoreceptor srh domain-containing protein</fullName>
    </submittedName>
</protein>
<feature type="transmembrane region" description="Helical" evidence="3">
    <location>
        <begin position="568"/>
        <end position="588"/>
    </location>
</feature>
<feature type="transmembrane region" description="Helical" evidence="3">
    <location>
        <begin position="424"/>
        <end position="444"/>
    </location>
</feature>
<dbReference type="InterPro" id="IPR019422">
    <property type="entry name" value="7TM_GPCR_serpentine_rcpt_Srh"/>
</dbReference>
<comment type="caution">
    <text evidence="5">The sequence shown here is derived from an EMBL/GenBank/DDBJ whole genome shotgun (WGS) entry which is preliminary data.</text>
</comment>
<keyword evidence="6" id="KW-1185">Reference proteome</keyword>
<dbReference type="Proteomes" id="UP001201812">
    <property type="component" value="Unassembled WGS sequence"/>
</dbReference>
<feature type="compositionally biased region" description="Low complexity" evidence="2">
    <location>
        <begin position="198"/>
        <end position="212"/>
    </location>
</feature>
<evidence type="ECO:0000256" key="3">
    <source>
        <dbReference type="SAM" id="Phobius"/>
    </source>
</evidence>
<dbReference type="SUPFAM" id="SSF81321">
    <property type="entry name" value="Family A G protein-coupled receptor-like"/>
    <property type="match status" value="1"/>
</dbReference>
<keyword evidence="3" id="KW-1133">Transmembrane helix</keyword>
<dbReference type="AlphaFoldDB" id="A0AAD4NB70"/>
<dbReference type="PROSITE" id="PS51257">
    <property type="entry name" value="PROKAR_LIPOPROTEIN"/>
    <property type="match status" value="1"/>
</dbReference>
<gene>
    <name evidence="5" type="ORF">DdX_04033</name>
</gene>